<name>A0A2P5BVR6_TREOI</name>
<evidence type="ECO:0000313" key="1">
    <source>
        <dbReference type="EMBL" id="PON52871.1"/>
    </source>
</evidence>
<dbReference type="AlphaFoldDB" id="A0A2P5BVR6"/>
<comment type="caution">
    <text evidence="1">The sequence shown here is derived from an EMBL/GenBank/DDBJ whole genome shotgun (WGS) entry which is preliminary data.</text>
</comment>
<organism evidence="1 2">
    <name type="scientific">Trema orientale</name>
    <name type="common">Charcoal tree</name>
    <name type="synonym">Celtis orientalis</name>
    <dbReference type="NCBI Taxonomy" id="63057"/>
    <lineage>
        <taxon>Eukaryota</taxon>
        <taxon>Viridiplantae</taxon>
        <taxon>Streptophyta</taxon>
        <taxon>Embryophyta</taxon>
        <taxon>Tracheophyta</taxon>
        <taxon>Spermatophyta</taxon>
        <taxon>Magnoliopsida</taxon>
        <taxon>eudicotyledons</taxon>
        <taxon>Gunneridae</taxon>
        <taxon>Pentapetalae</taxon>
        <taxon>rosids</taxon>
        <taxon>fabids</taxon>
        <taxon>Rosales</taxon>
        <taxon>Cannabaceae</taxon>
        <taxon>Trema</taxon>
    </lineage>
</organism>
<dbReference type="InterPro" id="IPR044842">
    <property type="entry name" value="ALKBH9B/ALKBH10B-like"/>
</dbReference>
<dbReference type="GO" id="GO:0003729">
    <property type="term" value="F:mRNA binding"/>
    <property type="evidence" value="ECO:0007669"/>
    <property type="project" value="InterPro"/>
</dbReference>
<dbReference type="STRING" id="63057.A0A2P5BVR6"/>
<dbReference type="OrthoDB" id="1916097at2759"/>
<keyword evidence="2" id="KW-1185">Reference proteome</keyword>
<dbReference type="Proteomes" id="UP000237000">
    <property type="component" value="Unassembled WGS sequence"/>
</dbReference>
<dbReference type="InParanoid" id="A0A2P5BVR6"/>
<evidence type="ECO:0000313" key="2">
    <source>
        <dbReference type="Proteomes" id="UP000237000"/>
    </source>
</evidence>
<dbReference type="PANTHER" id="PTHR31447:SF2">
    <property type="entry name" value="RNA DEMETHYLASE ALKBH10B"/>
    <property type="match status" value="1"/>
</dbReference>
<proteinExistence type="predicted"/>
<sequence>MPMAAGTVASPTDRAASAAVVGPAMVPMPSPAMTVMPDSFAKEAMLAWFRGEFAAANAIIDALCGHLAQLSGGGSEYEAVFAAVHRRRLNWIPILQMQKYHSIADVAVELRRVAVELRRVAAKKAEELEECRGEKKGEVVKNNSCLDGEKVVEINGNACGDNRDHHDHDEVVELEEDSPNSEITDTAEAWALRISMRWRKGSCAAGITVSFGSSESRVGILVMLCIAMRATHLRYRRRQIRAV</sequence>
<dbReference type="PANTHER" id="PTHR31447">
    <property type="entry name" value="HYDROXYPROLINE-RICH GLYCOPROTEIN FAMILY PROTEIN-RELATED"/>
    <property type="match status" value="1"/>
</dbReference>
<dbReference type="EMBL" id="JXTC01000452">
    <property type="protein sequence ID" value="PON52871.1"/>
    <property type="molecule type" value="Genomic_DNA"/>
</dbReference>
<protein>
    <submittedName>
        <fullName evidence="1">Uncharacterized protein</fullName>
    </submittedName>
</protein>
<gene>
    <name evidence="1" type="ORF">TorRG33x02_307160</name>
</gene>
<reference evidence="2" key="1">
    <citation type="submission" date="2016-06" db="EMBL/GenBank/DDBJ databases">
        <title>Parallel loss of symbiosis genes in relatives of nitrogen-fixing non-legume Parasponia.</title>
        <authorList>
            <person name="Van Velzen R."/>
            <person name="Holmer R."/>
            <person name="Bu F."/>
            <person name="Rutten L."/>
            <person name="Van Zeijl A."/>
            <person name="Liu W."/>
            <person name="Santuari L."/>
            <person name="Cao Q."/>
            <person name="Sharma T."/>
            <person name="Shen D."/>
            <person name="Roswanjaya Y."/>
            <person name="Wardhani T."/>
            <person name="Kalhor M.S."/>
            <person name="Jansen J."/>
            <person name="Van den Hoogen J."/>
            <person name="Gungor B."/>
            <person name="Hartog M."/>
            <person name="Hontelez J."/>
            <person name="Verver J."/>
            <person name="Yang W.-C."/>
            <person name="Schijlen E."/>
            <person name="Repin R."/>
            <person name="Schilthuizen M."/>
            <person name="Schranz E."/>
            <person name="Heidstra R."/>
            <person name="Miyata K."/>
            <person name="Fedorova E."/>
            <person name="Kohlen W."/>
            <person name="Bisseling T."/>
            <person name="Smit S."/>
            <person name="Geurts R."/>
        </authorList>
    </citation>
    <scope>NUCLEOTIDE SEQUENCE [LARGE SCALE GENOMIC DNA]</scope>
    <source>
        <strain evidence="2">cv. RG33-2</strain>
    </source>
</reference>
<dbReference type="GO" id="GO:0006402">
    <property type="term" value="P:mRNA catabolic process"/>
    <property type="evidence" value="ECO:0007669"/>
    <property type="project" value="InterPro"/>
</dbReference>
<dbReference type="GO" id="GO:0032451">
    <property type="term" value="F:demethylase activity"/>
    <property type="evidence" value="ECO:0007669"/>
    <property type="project" value="InterPro"/>
</dbReference>
<accession>A0A2P5BVR6</accession>